<dbReference type="InterPro" id="IPR029058">
    <property type="entry name" value="AB_hydrolase_fold"/>
</dbReference>
<dbReference type="EMBL" id="JAGSXJ010000051">
    <property type="protein sequence ID" value="KAH6661541.1"/>
    <property type="molecule type" value="Genomic_DNA"/>
</dbReference>
<evidence type="ECO:0000256" key="3">
    <source>
        <dbReference type="RuleBase" id="RU361235"/>
    </source>
</evidence>
<gene>
    <name evidence="5" type="ORF">F5X68DRAFT_252904</name>
</gene>
<keyword evidence="2 3" id="KW-0378">Hydrolase</keyword>
<evidence type="ECO:0000256" key="1">
    <source>
        <dbReference type="ARBA" id="ARBA00005964"/>
    </source>
</evidence>
<name>A0A9P9A360_9PEZI</name>
<protein>
    <recommendedName>
        <fullName evidence="3">Carboxylic ester hydrolase</fullName>
        <ecNumber evidence="3">3.1.1.-</ecNumber>
    </recommendedName>
</protein>
<evidence type="ECO:0000256" key="2">
    <source>
        <dbReference type="ARBA" id="ARBA00022801"/>
    </source>
</evidence>
<dbReference type="EC" id="3.1.1.-" evidence="3"/>
<evidence type="ECO:0000259" key="4">
    <source>
        <dbReference type="Pfam" id="PF00135"/>
    </source>
</evidence>
<dbReference type="Gene3D" id="3.40.50.1820">
    <property type="entry name" value="alpha/beta hydrolase"/>
    <property type="match status" value="1"/>
</dbReference>
<feature type="domain" description="Carboxylesterase type B" evidence="4">
    <location>
        <begin position="28"/>
        <end position="550"/>
    </location>
</feature>
<dbReference type="GO" id="GO:0016787">
    <property type="term" value="F:hydrolase activity"/>
    <property type="evidence" value="ECO:0007669"/>
    <property type="project" value="UniProtKB-KW"/>
</dbReference>
<sequence>MLFHFSLSAAIAVTVGASAVNCAPTTTDPVVKTLNGSYVGVYDSVHHQDQFLGVPYAQPPLGDLRFRPPQSLNTTWSGNHNATSYRLSCQGYLDESRLVLPQGEDCLSVHITRPAGKQTGLLPVAFWIHGGGWYYGSGAEGFYNSSLLIERSVNMGQPIMTVHVNYRLAAWGWLWSDEVLAEGSTNVGLRDQRMALRWVQENIEAFGGDPKKVTIFGESAGAGSVGKHLLAYNGRNDGLFHGAISQSGSPAGVGVWEPSHEKLASVTYNVTQTVCPHATNKLDCLRKASFEEIHNATRTTVSLFPVAYGPVVDGDILARPAAEQLRDGSFVKVPYIMGTNNDEASIYTPLGLNTAADVFDSLVSATNNVDFTIALGLMSRYPKTDNDGVLDGVPFAHFNTTVGLQFKRFLAIMSDGVFIAPTQFSANLWQRHNNSTNLYVYNANVTISQGGNWYGAGHSFDLPYVFRSLTGVGWEDNGEPPFAGGNPFAGRPQSYIDLADVMSGMWIGFFNNLVPHYANQPVPEWPAFRGEDPSLYIFDAQPDKLNTRVGKELRKEKNKWFASQLYPESK</sequence>
<dbReference type="OrthoDB" id="408631at2759"/>
<comment type="similarity">
    <text evidence="1 3">Belongs to the type-B carboxylesterase/lipase family.</text>
</comment>
<dbReference type="PROSITE" id="PS00122">
    <property type="entry name" value="CARBOXYLESTERASE_B_1"/>
    <property type="match status" value="1"/>
</dbReference>
<dbReference type="Proteomes" id="UP000770015">
    <property type="component" value="Unassembled WGS sequence"/>
</dbReference>
<dbReference type="SUPFAM" id="SSF53474">
    <property type="entry name" value="alpha/beta-Hydrolases"/>
    <property type="match status" value="1"/>
</dbReference>
<dbReference type="PANTHER" id="PTHR11559">
    <property type="entry name" value="CARBOXYLESTERASE"/>
    <property type="match status" value="1"/>
</dbReference>
<keyword evidence="6" id="KW-1185">Reference proteome</keyword>
<dbReference type="InterPro" id="IPR002018">
    <property type="entry name" value="CarbesteraseB"/>
</dbReference>
<comment type="caution">
    <text evidence="5">The sequence shown here is derived from an EMBL/GenBank/DDBJ whole genome shotgun (WGS) entry which is preliminary data.</text>
</comment>
<evidence type="ECO:0000313" key="5">
    <source>
        <dbReference type="EMBL" id="KAH6661541.1"/>
    </source>
</evidence>
<dbReference type="Pfam" id="PF00135">
    <property type="entry name" value="COesterase"/>
    <property type="match status" value="1"/>
</dbReference>
<organism evidence="5 6">
    <name type="scientific">Plectosphaerella plurivora</name>
    <dbReference type="NCBI Taxonomy" id="936078"/>
    <lineage>
        <taxon>Eukaryota</taxon>
        <taxon>Fungi</taxon>
        <taxon>Dikarya</taxon>
        <taxon>Ascomycota</taxon>
        <taxon>Pezizomycotina</taxon>
        <taxon>Sordariomycetes</taxon>
        <taxon>Hypocreomycetidae</taxon>
        <taxon>Glomerellales</taxon>
        <taxon>Plectosphaerellaceae</taxon>
        <taxon>Plectosphaerella</taxon>
    </lineage>
</organism>
<dbReference type="AlphaFoldDB" id="A0A9P9A360"/>
<feature type="signal peptide" evidence="3">
    <location>
        <begin position="1"/>
        <end position="19"/>
    </location>
</feature>
<proteinExistence type="inferred from homology"/>
<keyword evidence="3" id="KW-0732">Signal</keyword>
<feature type="chain" id="PRO_5040536339" description="Carboxylic ester hydrolase" evidence="3">
    <location>
        <begin position="20"/>
        <end position="570"/>
    </location>
</feature>
<dbReference type="InterPro" id="IPR050309">
    <property type="entry name" value="Type-B_Carboxylest/Lipase"/>
</dbReference>
<evidence type="ECO:0000313" key="6">
    <source>
        <dbReference type="Proteomes" id="UP000770015"/>
    </source>
</evidence>
<dbReference type="InterPro" id="IPR019826">
    <property type="entry name" value="Carboxylesterase_B_AS"/>
</dbReference>
<reference evidence="5" key="1">
    <citation type="journal article" date="2021" name="Nat. Commun.">
        <title>Genetic determinants of endophytism in the Arabidopsis root mycobiome.</title>
        <authorList>
            <person name="Mesny F."/>
            <person name="Miyauchi S."/>
            <person name="Thiergart T."/>
            <person name="Pickel B."/>
            <person name="Atanasova L."/>
            <person name="Karlsson M."/>
            <person name="Huettel B."/>
            <person name="Barry K.W."/>
            <person name="Haridas S."/>
            <person name="Chen C."/>
            <person name="Bauer D."/>
            <person name="Andreopoulos W."/>
            <person name="Pangilinan J."/>
            <person name="LaButti K."/>
            <person name="Riley R."/>
            <person name="Lipzen A."/>
            <person name="Clum A."/>
            <person name="Drula E."/>
            <person name="Henrissat B."/>
            <person name="Kohler A."/>
            <person name="Grigoriev I.V."/>
            <person name="Martin F.M."/>
            <person name="Hacquard S."/>
        </authorList>
    </citation>
    <scope>NUCLEOTIDE SEQUENCE</scope>
    <source>
        <strain evidence="5">MPI-SDFR-AT-0117</strain>
    </source>
</reference>
<accession>A0A9P9A360</accession>